<evidence type="ECO:0000256" key="8">
    <source>
        <dbReference type="SAM" id="Phobius"/>
    </source>
</evidence>
<dbReference type="EMBL" id="JBEDUW010000079">
    <property type="protein sequence ID" value="KAK9906181.1"/>
    <property type="molecule type" value="Genomic_DNA"/>
</dbReference>
<sequence>MSGSSGLPCNPSNDMEGGLKDVPVQRITRWRQARLFLPFLKACRRFQYTLVLKRDQVETEQAVRKFRAHAQALRAVCILKQGADQVKGTGDRFPIEPEKLASLTRTNSGVDVLKQYGGKEGLAVTLKTDLAKGINGDDLLERRIKFGSNVHLPRTARRLWTCIWEALHDFTRIVLVISFVGSVVMGILEETKKLGWHDVFSVAIVAALFILVTAISDYTQAHLFQHMIKEKKRNIQLKVTRGGRLEIVSISDIVVGDVYPFRLVMSYDIAISSLTCIIVVPADGIFIGAQSLKIDKSRITGELEIFYKDSTRPFLRSGWRVADGSGTMLVTAVGKFTESGNLMASTNSKDAEKKTPLQVLLKEVATFMGAVGFLVAIVVVYVVWLRDYFTAFTGENLNGSPIPGDTLEEVPIFVVAIPEVLLLYYNLILLSSMKKMKADNALVRVLVCACETIAFCNNVLCDKIAIATNEGACEPGRIMEAVDLCQKAGIKVRMVTHENLQTAKAIAEKYHILGSDSSEDVPDNILVMAESSPQDKLLLVQALRKGGKVVAVTGYATDDAHALHEADIGLAMGIQGTEVVKENSDIIILDDNFATIVECFKWGRSVHEKVLKVMQQQLTANVVAIIINCMAAVYYGHIPLNAVQFVW</sequence>
<evidence type="ECO:0000313" key="12">
    <source>
        <dbReference type="Proteomes" id="UP001457282"/>
    </source>
</evidence>
<name>A0AAW1VN67_RUBAR</name>
<keyword evidence="7 8" id="KW-0472">Membrane</keyword>
<evidence type="ECO:0000256" key="3">
    <source>
        <dbReference type="ARBA" id="ARBA00022741"/>
    </source>
</evidence>
<evidence type="ECO:0000256" key="5">
    <source>
        <dbReference type="ARBA" id="ARBA00022842"/>
    </source>
</evidence>
<dbReference type="SUPFAM" id="SSF81653">
    <property type="entry name" value="Calcium ATPase, transduction domain A"/>
    <property type="match status" value="1"/>
</dbReference>
<dbReference type="AlphaFoldDB" id="A0AAW1VN67"/>
<dbReference type="GO" id="GO:0005886">
    <property type="term" value="C:plasma membrane"/>
    <property type="evidence" value="ECO:0007669"/>
    <property type="project" value="TreeGrafter"/>
</dbReference>
<comment type="subcellular location">
    <subcellularLocation>
        <location evidence="1">Endomembrane system</location>
        <topology evidence="1">Multi-pass membrane protein</topology>
    </subcellularLocation>
</comment>
<feature type="transmembrane region" description="Helical" evidence="8">
    <location>
        <begin position="618"/>
        <end position="638"/>
    </location>
</feature>
<organism evidence="11 12">
    <name type="scientific">Rubus argutus</name>
    <name type="common">Southern blackberry</name>
    <dbReference type="NCBI Taxonomy" id="59490"/>
    <lineage>
        <taxon>Eukaryota</taxon>
        <taxon>Viridiplantae</taxon>
        <taxon>Streptophyta</taxon>
        <taxon>Embryophyta</taxon>
        <taxon>Tracheophyta</taxon>
        <taxon>Spermatophyta</taxon>
        <taxon>Magnoliopsida</taxon>
        <taxon>eudicotyledons</taxon>
        <taxon>Gunneridae</taxon>
        <taxon>Pentapetalae</taxon>
        <taxon>rosids</taxon>
        <taxon>fabids</taxon>
        <taxon>Rosales</taxon>
        <taxon>Rosaceae</taxon>
        <taxon>Rosoideae</taxon>
        <taxon>Rosoideae incertae sedis</taxon>
        <taxon>Rubus</taxon>
    </lineage>
</organism>
<dbReference type="InterPro" id="IPR001757">
    <property type="entry name" value="P_typ_ATPase"/>
</dbReference>
<dbReference type="InterPro" id="IPR036412">
    <property type="entry name" value="HAD-like_sf"/>
</dbReference>
<feature type="transmembrane region" description="Helical" evidence="8">
    <location>
        <begin position="364"/>
        <end position="384"/>
    </location>
</feature>
<dbReference type="Gene3D" id="2.70.150.10">
    <property type="entry name" value="Calcium-transporting ATPase, cytoplasmic transduction domain A"/>
    <property type="match status" value="1"/>
</dbReference>
<dbReference type="InterPro" id="IPR008250">
    <property type="entry name" value="ATPase_P-typ_transduc_dom_A_sf"/>
</dbReference>
<dbReference type="Gene3D" id="1.20.5.170">
    <property type="match status" value="1"/>
</dbReference>
<dbReference type="InterPro" id="IPR059000">
    <property type="entry name" value="ATPase_P-type_domA"/>
</dbReference>
<dbReference type="SUPFAM" id="SSF56784">
    <property type="entry name" value="HAD-like"/>
    <property type="match status" value="1"/>
</dbReference>
<keyword evidence="2 8" id="KW-0812">Transmembrane</keyword>
<dbReference type="PANTHER" id="PTHR24093:SF369">
    <property type="entry name" value="CALCIUM-TRANSPORTING ATPASE"/>
    <property type="match status" value="1"/>
</dbReference>
<evidence type="ECO:0000256" key="1">
    <source>
        <dbReference type="ARBA" id="ARBA00004127"/>
    </source>
</evidence>
<dbReference type="GO" id="GO:0012505">
    <property type="term" value="C:endomembrane system"/>
    <property type="evidence" value="ECO:0007669"/>
    <property type="project" value="UniProtKB-SubCell"/>
</dbReference>
<proteinExistence type="predicted"/>
<accession>A0AAW1VN67</accession>
<evidence type="ECO:0000259" key="9">
    <source>
        <dbReference type="Pfam" id="PF00122"/>
    </source>
</evidence>
<dbReference type="Gene3D" id="1.20.1110.10">
    <property type="entry name" value="Calcium-transporting ATPase, transmembrane domain"/>
    <property type="match status" value="2"/>
</dbReference>
<dbReference type="GO" id="GO:0016887">
    <property type="term" value="F:ATP hydrolysis activity"/>
    <property type="evidence" value="ECO:0007669"/>
    <property type="project" value="InterPro"/>
</dbReference>
<dbReference type="NCBIfam" id="TIGR01494">
    <property type="entry name" value="ATPase_P-type"/>
    <property type="match status" value="1"/>
</dbReference>
<feature type="transmembrane region" description="Helical" evidence="8">
    <location>
        <begin position="200"/>
        <end position="224"/>
    </location>
</feature>
<evidence type="ECO:0000256" key="6">
    <source>
        <dbReference type="ARBA" id="ARBA00022989"/>
    </source>
</evidence>
<feature type="transmembrane region" description="Helical" evidence="8">
    <location>
        <begin position="269"/>
        <end position="289"/>
    </location>
</feature>
<gene>
    <name evidence="11" type="ORF">M0R45_002725</name>
</gene>
<evidence type="ECO:0000256" key="4">
    <source>
        <dbReference type="ARBA" id="ARBA00022840"/>
    </source>
</evidence>
<evidence type="ECO:0008006" key="13">
    <source>
        <dbReference type="Google" id="ProtNLM"/>
    </source>
</evidence>
<evidence type="ECO:0000256" key="2">
    <source>
        <dbReference type="ARBA" id="ARBA00022692"/>
    </source>
</evidence>
<dbReference type="Pfam" id="PF00690">
    <property type="entry name" value="Cation_ATPase_N"/>
    <property type="match status" value="1"/>
</dbReference>
<dbReference type="SUPFAM" id="SSF81665">
    <property type="entry name" value="Calcium ATPase, transmembrane domain M"/>
    <property type="match status" value="1"/>
</dbReference>
<evidence type="ECO:0000313" key="11">
    <source>
        <dbReference type="EMBL" id="KAK9906181.1"/>
    </source>
</evidence>
<dbReference type="InterPro" id="IPR023214">
    <property type="entry name" value="HAD_sf"/>
</dbReference>
<dbReference type="PANTHER" id="PTHR24093">
    <property type="entry name" value="CATION TRANSPORTING ATPASE"/>
    <property type="match status" value="1"/>
</dbReference>
<feature type="domain" description="Cation-transporting P-type ATPase N-terminal" evidence="10">
    <location>
        <begin position="116"/>
        <end position="178"/>
    </location>
</feature>
<keyword evidence="4" id="KW-0067">ATP-binding</keyword>
<dbReference type="Gene3D" id="3.40.50.1000">
    <property type="entry name" value="HAD superfamily/HAD-like"/>
    <property type="match status" value="1"/>
</dbReference>
<reference evidence="11 12" key="1">
    <citation type="journal article" date="2023" name="G3 (Bethesda)">
        <title>A chromosome-length genome assembly and annotation of blackberry (Rubus argutus, cv. 'Hillquist').</title>
        <authorList>
            <person name="Bruna T."/>
            <person name="Aryal R."/>
            <person name="Dudchenko O."/>
            <person name="Sargent D.J."/>
            <person name="Mead D."/>
            <person name="Buti M."/>
            <person name="Cavallini A."/>
            <person name="Hytonen T."/>
            <person name="Andres J."/>
            <person name="Pham M."/>
            <person name="Weisz D."/>
            <person name="Mascagni F."/>
            <person name="Usai G."/>
            <person name="Natali L."/>
            <person name="Bassil N."/>
            <person name="Fernandez G.E."/>
            <person name="Lomsadze A."/>
            <person name="Armour M."/>
            <person name="Olukolu B."/>
            <person name="Poorten T."/>
            <person name="Britton C."/>
            <person name="Davik J."/>
            <person name="Ashrafi H."/>
            <person name="Aiden E.L."/>
            <person name="Borodovsky M."/>
            <person name="Worthington M."/>
        </authorList>
    </citation>
    <scope>NUCLEOTIDE SEQUENCE [LARGE SCALE GENOMIC DNA]</scope>
    <source>
        <strain evidence="11">PI 553951</strain>
    </source>
</reference>
<comment type="caution">
    <text evidence="11">The sequence shown here is derived from an EMBL/GenBank/DDBJ whole genome shotgun (WGS) entry which is preliminary data.</text>
</comment>
<evidence type="ECO:0000259" key="10">
    <source>
        <dbReference type="Pfam" id="PF00690"/>
    </source>
</evidence>
<dbReference type="InterPro" id="IPR023298">
    <property type="entry name" value="ATPase_P-typ_TM_dom_sf"/>
</dbReference>
<keyword evidence="5" id="KW-0460">Magnesium</keyword>
<dbReference type="Proteomes" id="UP001457282">
    <property type="component" value="Unassembled WGS sequence"/>
</dbReference>
<dbReference type="InterPro" id="IPR004014">
    <property type="entry name" value="ATPase_P-typ_cation-transptr_N"/>
</dbReference>
<keyword evidence="6 8" id="KW-1133">Transmembrane helix</keyword>
<dbReference type="PRINTS" id="PR00119">
    <property type="entry name" value="CATATPASE"/>
</dbReference>
<feature type="domain" description="P-type ATPase A" evidence="9">
    <location>
        <begin position="279"/>
        <end position="346"/>
    </location>
</feature>
<dbReference type="GO" id="GO:0005524">
    <property type="term" value="F:ATP binding"/>
    <property type="evidence" value="ECO:0007669"/>
    <property type="project" value="UniProtKB-KW"/>
</dbReference>
<keyword evidence="12" id="KW-1185">Reference proteome</keyword>
<feature type="transmembrane region" description="Helical" evidence="8">
    <location>
        <begin position="170"/>
        <end position="188"/>
    </location>
</feature>
<keyword evidence="3" id="KW-0547">Nucleotide-binding</keyword>
<protein>
    <recommendedName>
        <fullName evidence="13">Cation-transporting P-type ATPase N-terminal domain-containing protein</fullName>
    </recommendedName>
</protein>
<feature type="transmembrane region" description="Helical" evidence="8">
    <location>
        <begin position="410"/>
        <end position="430"/>
    </location>
</feature>
<dbReference type="Pfam" id="PF00122">
    <property type="entry name" value="E1-E2_ATPase"/>
    <property type="match status" value="1"/>
</dbReference>
<dbReference type="GO" id="GO:0005388">
    <property type="term" value="F:P-type calcium transporter activity"/>
    <property type="evidence" value="ECO:0007669"/>
    <property type="project" value="TreeGrafter"/>
</dbReference>
<evidence type="ECO:0000256" key="7">
    <source>
        <dbReference type="ARBA" id="ARBA00023136"/>
    </source>
</evidence>